<gene>
    <name evidence="7" type="primary">LOC120065756</name>
</gene>
<dbReference type="InterPro" id="IPR006619">
    <property type="entry name" value="PGRP_domain_met/bac"/>
</dbReference>
<reference evidence="7" key="1">
    <citation type="submission" date="2025-08" db="UniProtKB">
        <authorList>
            <consortium name="RefSeq"/>
        </authorList>
    </citation>
    <scope>IDENTIFICATION</scope>
    <source>
        <tissue evidence="7">White muscle</tissue>
    </source>
</reference>
<dbReference type="GO" id="GO:0009253">
    <property type="term" value="P:peptidoglycan catabolic process"/>
    <property type="evidence" value="ECO:0007669"/>
    <property type="project" value="InterPro"/>
</dbReference>
<dbReference type="OrthoDB" id="10001926at2759"/>
<evidence type="ECO:0000313" key="6">
    <source>
        <dbReference type="Proteomes" id="UP000808372"/>
    </source>
</evidence>
<dbReference type="CDD" id="cd06583">
    <property type="entry name" value="PGRP"/>
    <property type="match status" value="1"/>
</dbReference>
<feature type="chain" id="PRO_5036458198" evidence="3">
    <location>
        <begin position="18"/>
        <end position="492"/>
    </location>
</feature>
<dbReference type="SMART" id="SM00701">
    <property type="entry name" value="PGRP"/>
    <property type="match status" value="1"/>
</dbReference>
<dbReference type="GO" id="GO:0002376">
    <property type="term" value="P:immune system process"/>
    <property type="evidence" value="ECO:0007669"/>
    <property type="project" value="UniProtKB-KW"/>
</dbReference>
<sequence>MTTVVLWLFIVAGTCYGVLCSEDHLRDMDSFISAVEQAEESNPDLSPLALVRRLRRTAGHEDPLTLHFLGASNNISHTHTSVFNTTLFGFFDKAIHHFVTDRGEERGVVLTQDGTTVAIAPMLLGIEVGLKAKLEGTPPLGMFPLTLAKNLGLSFLSLQDFPPAQRLGPDGCWDNVTHPRVFKLSRVPTLATDALVNGGMDGSILGMDLATLAPSEQPGKLSKVLKGYYNHVLEGQDLGVVSSHISPKRREIAQALLGTLDTQRQVMETLYLVWRLENTQWIAKDTGVEKAVRDGMLEFVHRYWDCPPIIPRCQWGAAPYRGSPFPLALPLPFLYIHHTYEPNRPCHSFRQCSRSMRAMQHFHQEDRGWADIGYSFVVGSDGYIYEGRGWHHLGTHTRGQNSYGYGVAFIGNYSSSLPSRHALDLVRQHLAKCAVDAGRLQANFTLHGHRQLVDTSCPGDALYSEIRGWEHFKQPFTGNQLMEKGPMKKTSM</sequence>
<dbReference type="InterPro" id="IPR015510">
    <property type="entry name" value="PGRP"/>
</dbReference>
<dbReference type="FunFam" id="3.40.80.10:FF:000001">
    <property type="entry name" value="Peptidoglycan recognition protein 1"/>
    <property type="match status" value="1"/>
</dbReference>
<keyword evidence="3" id="KW-0732">Signal</keyword>
<feature type="domain" description="N-acetylmuramoyl-L-alanine amidase" evidence="4">
    <location>
        <begin position="320"/>
        <end position="459"/>
    </location>
</feature>
<protein>
    <submittedName>
        <fullName evidence="7">N-acetylmuramoyl-L-alanine amidase-like isoform X1</fullName>
    </submittedName>
</protein>
<name>A0A8U1H8G5_SALNM</name>
<comment type="similarity">
    <text evidence="1">Belongs to the N-acetylmuramoyl-L-alanine amidase 2 family.</text>
</comment>
<dbReference type="InterPro" id="IPR036505">
    <property type="entry name" value="Amidase/PGRP_sf"/>
</dbReference>
<evidence type="ECO:0000256" key="3">
    <source>
        <dbReference type="SAM" id="SignalP"/>
    </source>
</evidence>
<dbReference type="GeneID" id="120065756"/>
<organism evidence="6 7">
    <name type="scientific">Salvelinus namaycush</name>
    <name type="common">Lake trout</name>
    <name type="synonym">Salmo namaycush</name>
    <dbReference type="NCBI Taxonomy" id="8040"/>
    <lineage>
        <taxon>Eukaryota</taxon>
        <taxon>Metazoa</taxon>
        <taxon>Chordata</taxon>
        <taxon>Craniata</taxon>
        <taxon>Vertebrata</taxon>
        <taxon>Euteleostomi</taxon>
        <taxon>Actinopterygii</taxon>
        <taxon>Neopterygii</taxon>
        <taxon>Teleostei</taxon>
        <taxon>Protacanthopterygii</taxon>
        <taxon>Salmoniformes</taxon>
        <taxon>Salmonidae</taxon>
        <taxon>Salmoninae</taxon>
        <taxon>Salvelinus</taxon>
    </lineage>
</organism>
<dbReference type="PANTHER" id="PTHR11022:SF66">
    <property type="entry name" value="N-ACETYLMURAMOYL-L-ALANINE AMIDASE"/>
    <property type="match status" value="1"/>
</dbReference>
<dbReference type="PANTHER" id="PTHR11022">
    <property type="entry name" value="PEPTIDOGLYCAN RECOGNITION PROTEIN"/>
    <property type="match status" value="1"/>
</dbReference>
<dbReference type="GO" id="GO:0008270">
    <property type="term" value="F:zinc ion binding"/>
    <property type="evidence" value="ECO:0007669"/>
    <property type="project" value="InterPro"/>
</dbReference>
<accession>A0A8U1H8G5</accession>
<proteinExistence type="inferred from homology"/>
<dbReference type="AlphaFoldDB" id="A0A8U1H8G5"/>
<evidence type="ECO:0000256" key="1">
    <source>
        <dbReference type="ARBA" id="ARBA00007553"/>
    </source>
</evidence>
<feature type="domain" description="Peptidoglycan recognition protein family" evidence="5">
    <location>
        <begin position="307"/>
        <end position="453"/>
    </location>
</feature>
<feature type="signal peptide" evidence="3">
    <location>
        <begin position="1"/>
        <end position="17"/>
    </location>
</feature>
<dbReference type="Proteomes" id="UP000808372">
    <property type="component" value="Chromosome 2"/>
</dbReference>
<keyword evidence="6" id="KW-1185">Reference proteome</keyword>
<dbReference type="GO" id="GO:0008745">
    <property type="term" value="F:N-acetylmuramoyl-L-alanine amidase activity"/>
    <property type="evidence" value="ECO:0007669"/>
    <property type="project" value="InterPro"/>
</dbReference>
<dbReference type="RefSeq" id="XP_038872761.1">
    <property type="nucleotide sequence ID" value="XM_039016833.1"/>
</dbReference>
<dbReference type="KEGG" id="snh:120065756"/>
<dbReference type="Gene3D" id="3.40.80.10">
    <property type="entry name" value="Peptidoglycan recognition protein-like"/>
    <property type="match status" value="1"/>
</dbReference>
<dbReference type="SUPFAM" id="SSF55846">
    <property type="entry name" value="N-acetylmuramoyl-L-alanine amidase-like"/>
    <property type="match status" value="1"/>
</dbReference>
<dbReference type="InterPro" id="IPR002502">
    <property type="entry name" value="Amidase_domain"/>
</dbReference>
<evidence type="ECO:0000259" key="4">
    <source>
        <dbReference type="SMART" id="SM00644"/>
    </source>
</evidence>
<keyword evidence="2" id="KW-0391">Immunity</keyword>
<dbReference type="Pfam" id="PF01510">
    <property type="entry name" value="Amidase_2"/>
    <property type="match status" value="1"/>
</dbReference>
<evidence type="ECO:0000256" key="2">
    <source>
        <dbReference type="ARBA" id="ARBA00022859"/>
    </source>
</evidence>
<dbReference type="SMART" id="SM00644">
    <property type="entry name" value="Ami_2"/>
    <property type="match status" value="1"/>
</dbReference>
<evidence type="ECO:0000313" key="7">
    <source>
        <dbReference type="RefSeq" id="XP_038872761.1"/>
    </source>
</evidence>
<evidence type="ECO:0000259" key="5">
    <source>
        <dbReference type="SMART" id="SM00701"/>
    </source>
</evidence>